<keyword evidence="2" id="KW-1185">Reference proteome</keyword>
<dbReference type="RefSeq" id="WP_106925393.1">
    <property type="nucleotide sequence ID" value="NZ_PYFT01000001.1"/>
</dbReference>
<reference evidence="1 2" key="1">
    <citation type="submission" date="2018-03" db="EMBL/GenBank/DDBJ databases">
        <title>Adhaeribacter sp. HMF7605 Genome sequencing and assembly.</title>
        <authorList>
            <person name="Kang H."/>
            <person name="Kang J."/>
            <person name="Cha I."/>
            <person name="Kim H."/>
            <person name="Joh K."/>
        </authorList>
    </citation>
    <scope>NUCLEOTIDE SEQUENCE [LARGE SCALE GENOMIC DNA]</scope>
    <source>
        <strain evidence="1 2">HMF7605</strain>
    </source>
</reference>
<dbReference type="OrthoDB" id="897431at2"/>
<proteinExistence type="predicted"/>
<gene>
    <name evidence="1" type="ORF">AHMF7605_00470</name>
</gene>
<organism evidence="1 2">
    <name type="scientific">Adhaeribacter arboris</name>
    <dbReference type="NCBI Taxonomy" id="2072846"/>
    <lineage>
        <taxon>Bacteria</taxon>
        <taxon>Pseudomonadati</taxon>
        <taxon>Bacteroidota</taxon>
        <taxon>Cytophagia</taxon>
        <taxon>Cytophagales</taxon>
        <taxon>Hymenobacteraceae</taxon>
        <taxon>Adhaeribacter</taxon>
    </lineage>
</organism>
<evidence type="ECO:0000313" key="1">
    <source>
        <dbReference type="EMBL" id="PSR52099.1"/>
    </source>
</evidence>
<protein>
    <submittedName>
        <fullName evidence="1">Uncharacterized protein</fullName>
    </submittedName>
</protein>
<dbReference type="Proteomes" id="UP000240357">
    <property type="component" value="Unassembled WGS sequence"/>
</dbReference>
<accession>A0A2T2Y996</accession>
<evidence type="ECO:0000313" key="2">
    <source>
        <dbReference type="Proteomes" id="UP000240357"/>
    </source>
</evidence>
<dbReference type="AlphaFoldDB" id="A0A2T2Y996"/>
<dbReference type="EMBL" id="PYFT01000001">
    <property type="protein sequence ID" value="PSR52099.1"/>
    <property type="molecule type" value="Genomic_DNA"/>
</dbReference>
<sequence>MPGLLDHIFDNVDIEKLNRKEIMSYTAYISEISQQNLPLDKKLKFLTIQIRLQRRLLNLDADQFKLDKELLYTLK</sequence>
<name>A0A2T2Y996_9BACT</name>
<comment type="caution">
    <text evidence="1">The sequence shown here is derived from an EMBL/GenBank/DDBJ whole genome shotgun (WGS) entry which is preliminary data.</text>
</comment>